<evidence type="ECO:0000313" key="1">
    <source>
        <dbReference type="EMBL" id="MBB3677956.1"/>
    </source>
</evidence>
<dbReference type="Proteomes" id="UP000580718">
    <property type="component" value="Unassembled WGS sequence"/>
</dbReference>
<name>A0A323V954_9ACTN</name>
<evidence type="ECO:0000313" key="4">
    <source>
        <dbReference type="Proteomes" id="UP000580718"/>
    </source>
</evidence>
<evidence type="ECO:0000313" key="2">
    <source>
        <dbReference type="EMBL" id="PZA20630.1"/>
    </source>
</evidence>
<evidence type="ECO:0000313" key="3">
    <source>
        <dbReference type="Proteomes" id="UP000247602"/>
    </source>
</evidence>
<dbReference type="EMBL" id="JACIBU010000001">
    <property type="protein sequence ID" value="MBB3677956.1"/>
    <property type="molecule type" value="Genomic_DNA"/>
</dbReference>
<organism evidence="2 3">
    <name type="scientific">Modestobacter versicolor</name>
    <dbReference type="NCBI Taxonomy" id="429133"/>
    <lineage>
        <taxon>Bacteria</taxon>
        <taxon>Bacillati</taxon>
        <taxon>Actinomycetota</taxon>
        <taxon>Actinomycetes</taxon>
        <taxon>Geodermatophilales</taxon>
        <taxon>Geodermatophilaceae</taxon>
        <taxon>Modestobacter</taxon>
    </lineage>
</organism>
<dbReference type="EMBL" id="QKNV01000160">
    <property type="protein sequence ID" value="PZA20630.1"/>
    <property type="molecule type" value="Genomic_DNA"/>
</dbReference>
<proteinExistence type="predicted"/>
<reference evidence="2 3" key="1">
    <citation type="submission" date="2018-06" db="EMBL/GenBank/DDBJ databases">
        <title>Draft genome sequence of Modestobacter versicolor CP153-2.</title>
        <authorList>
            <person name="Gundlapally S.R."/>
        </authorList>
    </citation>
    <scope>NUCLEOTIDE SEQUENCE [LARGE SCALE GENOMIC DNA]</scope>
    <source>
        <strain evidence="2 3">CP153-2</strain>
    </source>
</reference>
<accession>A0A323V954</accession>
<reference evidence="1 4" key="2">
    <citation type="submission" date="2020-08" db="EMBL/GenBank/DDBJ databases">
        <title>Sequencing the genomes of 1000 actinobacteria strains.</title>
        <authorList>
            <person name="Klenk H.-P."/>
        </authorList>
    </citation>
    <scope>NUCLEOTIDE SEQUENCE [LARGE SCALE GENOMIC DNA]</scope>
    <source>
        <strain evidence="1 4">DSM 16678</strain>
    </source>
</reference>
<comment type="caution">
    <text evidence="2">The sequence shown here is derived from an EMBL/GenBank/DDBJ whole genome shotgun (WGS) entry which is preliminary data.</text>
</comment>
<keyword evidence="3" id="KW-1185">Reference proteome</keyword>
<dbReference type="Proteomes" id="UP000247602">
    <property type="component" value="Unassembled WGS sequence"/>
</dbReference>
<gene>
    <name evidence="2" type="ORF">DMO24_14490</name>
    <name evidence="1" type="ORF">FHX36_003691</name>
</gene>
<dbReference type="RefSeq" id="WP_110552936.1">
    <property type="nucleotide sequence ID" value="NZ_JACIBU010000001.1"/>
</dbReference>
<protein>
    <submittedName>
        <fullName evidence="2">Uncharacterized protein</fullName>
    </submittedName>
</protein>
<dbReference type="OrthoDB" id="5192128at2"/>
<sequence length="93" mass="9797">MNPAGSLQLGSLYDALRTPAPMPADPAAMTGWLARVEADAALSGLISRVLNSGSATTAEVTDARALFDRHGTAADPARVTRAYELLHRHAEQL</sequence>
<dbReference type="AlphaFoldDB" id="A0A323V954"/>